<evidence type="ECO:0000313" key="3">
    <source>
        <dbReference type="Proteomes" id="UP000204502"/>
    </source>
</evidence>
<proteinExistence type="predicted"/>
<feature type="transmembrane region" description="Helical" evidence="1">
    <location>
        <begin position="5"/>
        <end position="23"/>
    </location>
</feature>
<evidence type="ECO:0000256" key="1">
    <source>
        <dbReference type="SAM" id="Phobius"/>
    </source>
</evidence>
<dbReference type="RefSeq" id="YP_009274721.1">
    <property type="nucleotide sequence ID" value="NC_030920.1"/>
</dbReference>
<keyword evidence="1" id="KW-0812">Transmembrane</keyword>
<gene>
    <name evidence="2" type="ORF">Eldridge_014</name>
</gene>
<organism evidence="2 3">
    <name type="scientific">Bacillus phage Eldridge</name>
    <dbReference type="NCBI Taxonomy" id="1776293"/>
    <lineage>
        <taxon>Viruses</taxon>
        <taxon>Duplodnaviria</taxon>
        <taxon>Heunggongvirae</taxon>
        <taxon>Uroviricota</taxon>
        <taxon>Caudoviricetes</taxon>
        <taxon>Herelleviridae</taxon>
        <taxon>Bastillevirinae</taxon>
        <taxon>Eldridgevirus</taxon>
        <taxon>Eldridgevirus eldridge</taxon>
    </lineage>
</organism>
<dbReference type="OrthoDB" id="40361at10239"/>
<evidence type="ECO:0000313" key="2">
    <source>
        <dbReference type="EMBL" id="AMB18597.1"/>
    </source>
</evidence>
<dbReference type="KEGG" id="vg:28801676"/>
<keyword evidence="1" id="KW-1133">Transmembrane helix</keyword>
<name>A0A0Y0AC21_9CAUD</name>
<keyword evidence="3" id="KW-1185">Reference proteome</keyword>
<dbReference type="GeneID" id="28801676"/>
<accession>A0A0Y0AC21</accession>
<dbReference type="EMBL" id="KU253712">
    <property type="protein sequence ID" value="AMB18597.1"/>
    <property type="molecule type" value="Genomic_DNA"/>
</dbReference>
<sequence>MMTFIICAAIYLLIGIGLIIWAVCVDARTLWALPMFPVIILLWPYFLIRGWLE</sequence>
<reference evidence="2 3" key="1">
    <citation type="journal article" date="2016" name="Genome Announc.">
        <title>Complete Genome Sequence of Bacillus megaterium Bacteriophage Eldridge.</title>
        <authorList>
            <person name="Reveille A.M."/>
            <person name="Eldridge K.A."/>
            <person name="Temple L.M."/>
        </authorList>
    </citation>
    <scope>NUCLEOTIDE SEQUENCE [LARGE SCALE GENOMIC DNA]</scope>
</reference>
<keyword evidence="1" id="KW-0472">Membrane</keyword>
<dbReference type="Proteomes" id="UP000204502">
    <property type="component" value="Segment"/>
</dbReference>
<protein>
    <submittedName>
        <fullName evidence="2">Uncharacterized protein</fullName>
    </submittedName>
</protein>
<feature type="transmembrane region" description="Helical" evidence="1">
    <location>
        <begin position="29"/>
        <end position="48"/>
    </location>
</feature>